<dbReference type="AlphaFoldDB" id="A0ABD2QJT2"/>
<sequence>MGESIPDQIICPSLEEMKRQALQGVKDGRRVILLLEGSTDESTGESWCSDCRAAEPIIEECLSKASPQVMMLFAEIGQKEDFNADNVFVKDPLIHLGKIPTMIKMALQTQELKEDSRLVEKQCCDVGQVSIFLQA</sequence>
<protein>
    <recommendedName>
        <fullName evidence="2">Thioredoxin domain-containing protein 17</fullName>
    </recommendedName>
</protein>
<gene>
    <name evidence="4" type="primary">TXNDC17</name>
    <name evidence="4" type="ORF">Ciccas_001552</name>
</gene>
<name>A0ABD2QJT2_9PLAT</name>
<dbReference type="InterPro" id="IPR010357">
    <property type="entry name" value="TXNDC17_dom"/>
</dbReference>
<dbReference type="Gene3D" id="3.40.30.10">
    <property type="entry name" value="Glutaredoxin"/>
    <property type="match status" value="1"/>
</dbReference>
<organism evidence="4 5">
    <name type="scientific">Cichlidogyrus casuarinus</name>
    <dbReference type="NCBI Taxonomy" id="1844966"/>
    <lineage>
        <taxon>Eukaryota</taxon>
        <taxon>Metazoa</taxon>
        <taxon>Spiralia</taxon>
        <taxon>Lophotrochozoa</taxon>
        <taxon>Platyhelminthes</taxon>
        <taxon>Monogenea</taxon>
        <taxon>Monopisthocotylea</taxon>
        <taxon>Dactylogyridea</taxon>
        <taxon>Ancyrocephalidae</taxon>
        <taxon>Cichlidogyrus</taxon>
    </lineage>
</organism>
<evidence type="ECO:0000256" key="1">
    <source>
        <dbReference type="ARBA" id="ARBA00008987"/>
    </source>
</evidence>
<reference evidence="4 5" key="1">
    <citation type="submission" date="2024-11" db="EMBL/GenBank/DDBJ databases">
        <title>Adaptive evolution of stress response genes in parasites aligns with host niche diversity.</title>
        <authorList>
            <person name="Hahn C."/>
            <person name="Resl P."/>
        </authorList>
    </citation>
    <scope>NUCLEOTIDE SEQUENCE [LARGE SCALE GENOMIC DNA]</scope>
    <source>
        <strain evidence="4">EGGRZ-B1_66</strain>
        <tissue evidence="4">Body</tissue>
    </source>
</reference>
<dbReference type="InterPro" id="IPR045108">
    <property type="entry name" value="TXNDC17-like"/>
</dbReference>
<dbReference type="EMBL" id="JBJKFK010000104">
    <property type="protein sequence ID" value="KAL3319759.1"/>
    <property type="molecule type" value="Genomic_DNA"/>
</dbReference>
<dbReference type="PANTHER" id="PTHR12452">
    <property type="entry name" value="42-9-9 PROTEIN-RELATED"/>
    <property type="match status" value="1"/>
</dbReference>
<evidence type="ECO:0000313" key="4">
    <source>
        <dbReference type="EMBL" id="KAL3319759.1"/>
    </source>
</evidence>
<feature type="domain" description="Thioredoxin" evidence="3">
    <location>
        <begin position="15"/>
        <end position="129"/>
    </location>
</feature>
<evidence type="ECO:0000256" key="2">
    <source>
        <dbReference type="ARBA" id="ARBA00016949"/>
    </source>
</evidence>
<evidence type="ECO:0000313" key="5">
    <source>
        <dbReference type="Proteomes" id="UP001626550"/>
    </source>
</evidence>
<dbReference type="InterPro" id="IPR036249">
    <property type="entry name" value="Thioredoxin-like_sf"/>
</dbReference>
<evidence type="ECO:0000259" key="3">
    <source>
        <dbReference type="Pfam" id="PF06110"/>
    </source>
</evidence>
<comment type="similarity">
    <text evidence="1">Belongs to the thioredoxin family.</text>
</comment>
<accession>A0ABD2QJT2</accession>
<keyword evidence="5" id="KW-1185">Reference proteome</keyword>
<dbReference type="Proteomes" id="UP001626550">
    <property type="component" value="Unassembled WGS sequence"/>
</dbReference>
<comment type="caution">
    <text evidence="4">The sequence shown here is derived from an EMBL/GenBank/DDBJ whole genome shotgun (WGS) entry which is preliminary data.</text>
</comment>
<dbReference type="SUPFAM" id="SSF52833">
    <property type="entry name" value="Thioredoxin-like"/>
    <property type="match status" value="1"/>
</dbReference>
<dbReference type="PANTHER" id="PTHR12452:SF0">
    <property type="entry name" value="THIOREDOXIN DOMAIN-CONTAINING PROTEIN 17"/>
    <property type="match status" value="1"/>
</dbReference>
<proteinExistence type="inferred from homology"/>
<dbReference type="Pfam" id="PF06110">
    <property type="entry name" value="TXD17-like_Trx"/>
    <property type="match status" value="1"/>
</dbReference>